<name>A0A830DRJ6_9LAMI</name>
<evidence type="ECO:0000313" key="4">
    <source>
        <dbReference type="Proteomes" id="UP000653305"/>
    </source>
</evidence>
<dbReference type="InterPro" id="IPR012677">
    <property type="entry name" value="Nucleotide-bd_a/b_plait_sf"/>
</dbReference>
<sequence>MSPDGYTIEITNLSPNATKKEIYEFFAFCGAIQRVEIIRTGEYACKAKVTFKNPHAVETAVILNGSTILDQPVCITKCRHYEVIDNLPNPWHNSERQKVSPPAGKAVTLAQDMVKTMAAKGKDALGKAKAFDESHHVSAKVAELSEGVGLTNKITTGVEAAKSIDQKYGISCTTKSAVAASRRTASSAANAVVSSSYFSKGAFWLSGALNRASQVAADLSSRGVRK</sequence>
<evidence type="ECO:0000259" key="2">
    <source>
        <dbReference type="PROSITE" id="PS50102"/>
    </source>
</evidence>
<keyword evidence="4" id="KW-1185">Reference proteome</keyword>
<dbReference type="AlphaFoldDB" id="A0A830DRJ6"/>
<feature type="domain" description="RRM" evidence="2">
    <location>
        <begin position="6"/>
        <end position="80"/>
    </location>
</feature>
<dbReference type="SMART" id="SM00360">
    <property type="entry name" value="RRM"/>
    <property type="match status" value="1"/>
</dbReference>
<dbReference type="InterPro" id="IPR000504">
    <property type="entry name" value="RRM_dom"/>
</dbReference>
<evidence type="ECO:0000256" key="1">
    <source>
        <dbReference type="PROSITE-ProRule" id="PRU00176"/>
    </source>
</evidence>
<dbReference type="SUPFAM" id="SSF54928">
    <property type="entry name" value="RNA-binding domain, RBD"/>
    <property type="match status" value="1"/>
</dbReference>
<dbReference type="EMBL" id="BMAC01004329">
    <property type="protein sequence ID" value="GFQ08292.1"/>
    <property type="molecule type" value="Genomic_DNA"/>
</dbReference>
<dbReference type="Gene3D" id="3.30.70.330">
    <property type="match status" value="1"/>
</dbReference>
<dbReference type="InterPro" id="IPR035979">
    <property type="entry name" value="RBD_domain_sf"/>
</dbReference>
<organism evidence="3 4">
    <name type="scientific">Phtheirospermum japonicum</name>
    <dbReference type="NCBI Taxonomy" id="374723"/>
    <lineage>
        <taxon>Eukaryota</taxon>
        <taxon>Viridiplantae</taxon>
        <taxon>Streptophyta</taxon>
        <taxon>Embryophyta</taxon>
        <taxon>Tracheophyta</taxon>
        <taxon>Spermatophyta</taxon>
        <taxon>Magnoliopsida</taxon>
        <taxon>eudicotyledons</taxon>
        <taxon>Gunneridae</taxon>
        <taxon>Pentapetalae</taxon>
        <taxon>asterids</taxon>
        <taxon>lamiids</taxon>
        <taxon>Lamiales</taxon>
        <taxon>Orobanchaceae</taxon>
        <taxon>Orobanchaceae incertae sedis</taxon>
        <taxon>Phtheirospermum</taxon>
    </lineage>
</organism>
<accession>A0A830DRJ6</accession>
<dbReference type="OrthoDB" id="7763451at2759"/>
<gene>
    <name evidence="3" type="ORF">PHJA_002973200</name>
</gene>
<comment type="caution">
    <text evidence="3">The sequence shown here is derived from an EMBL/GenBank/DDBJ whole genome shotgun (WGS) entry which is preliminary data.</text>
</comment>
<evidence type="ECO:0000313" key="3">
    <source>
        <dbReference type="EMBL" id="GFQ08292.1"/>
    </source>
</evidence>
<dbReference type="Proteomes" id="UP000653305">
    <property type="component" value="Unassembled WGS sequence"/>
</dbReference>
<dbReference type="GO" id="GO:0003723">
    <property type="term" value="F:RNA binding"/>
    <property type="evidence" value="ECO:0007669"/>
    <property type="project" value="UniProtKB-UniRule"/>
</dbReference>
<reference evidence="3" key="1">
    <citation type="submission" date="2020-07" db="EMBL/GenBank/DDBJ databases">
        <title>Ethylene signaling mediates host invasion by parasitic plants.</title>
        <authorList>
            <person name="Yoshida S."/>
        </authorList>
    </citation>
    <scope>NUCLEOTIDE SEQUENCE</scope>
    <source>
        <strain evidence="3">Okayama</strain>
    </source>
</reference>
<dbReference type="Pfam" id="PF00076">
    <property type="entry name" value="RRM_1"/>
    <property type="match status" value="1"/>
</dbReference>
<keyword evidence="1" id="KW-0694">RNA-binding</keyword>
<protein>
    <submittedName>
        <fullName evidence="3">Protein vip1</fullName>
    </submittedName>
</protein>
<dbReference type="PANTHER" id="PTHR32343:SF26">
    <property type="entry name" value="RNA-BINDING (RRM_RBD_RNP MOTIFS) FAMILY PROTEIN"/>
    <property type="match status" value="1"/>
</dbReference>
<dbReference type="PANTHER" id="PTHR32343">
    <property type="entry name" value="SERINE/ARGININE-RICH SPLICING FACTOR"/>
    <property type="match status" value="1"/>
</dbReference>
<proteinExistence type="predicted"/>
<dbReference type="PROSITE" id="PS50102">
    <property type="entry name" value="RRM"/>
    <property type="match status" value="1"/>
</dbReference>